<name>A0ABX2SZV9_9BACL</name>
<dbReference type="GO" id="GO:0006508">
    <property type="term" value="P:proteolysis"/>
    <property type="evidence" value="ECO:0007669"/>
    <property type="project" value="UniProtKB-KW"/>
</dbReference>
<reference evidence="7 8" key="1">
    <citation type="submission" date="2020-07" db="EMBL/GenBank/DDBJ databases">
        <title>MOT database genomes.</title>
        <authorList>
            <person name="Joseph S."/>
            <person name="Aduse-Opoku J."/>
            <person name="Hashim A."/>
            <person name="Wade W."/>
            <person name="Curtis M."/>
        </authorList>
    </citation>
    <scope>NUCLEOTIDE SEQUENCE [LARGE SCALE GENOMIC DNA]</scope>
    <source>
        <strain evidence="7 8">CIP 106318</strain>
    </source>
</reference>
<dbReference type="Gene3D" id="2.30.42.10">
    <property type="match status" value="1"/>
</dbReference>
<keyword evidence="5" id="KW-0472">Membrane</keyword>
<evidence type="ECO:0000256" key="2">
    <source>
        <dbReference type="ARBA" id="ARBA00022670"/>
    </source>
</evidence>
<evidence type="ECO:0000313" key="7">
    <source>
        <dbReference type="EMBL" id="NYS47916.1"/>
    </source>
</evidence>
<dbReference type="InterPro" id="IPR001940">
    <property type="entry name" value="Peptidase_S1C"/>
</dbReference>
<dbReference type="InterPro" id="IPR009003">
    <property type="entry name" value="Peptidase_S1_PA"/>
</dbReference>
<dbReference type="PANTHER" id="PTHR43343:SF3">
    <property type="entry name" value="PROTEASE DO-LIKE 8, CHLOROPLASTIC"/>
    <property type="match status" value="1"/>
</dbReference>
<dbReference type="RefSeq" id="WP_179941699.1">
    <property type="nucleotide sequence ID" value="NZ_JACBYF010000017.1"/>
</dbReference>
<dbReference type="Pfam" id="PF13365">
    <property type="entry name" value="Trypsin_2"/>
    <property type="match status" value="1"/>
</dbReference>
<comment type="similarity">
    <text evidence="1">Belongs to the peptidase S1C family.</text>
</comment>
<keyword evidence="4" id="KW-0720">Serine protease</keyword>
<keyword evidence="3" id="KW-0378">Hydrolase</keyword>
<feature type="transmembrane region" description="Helical" evidence="5">
    <location>
        <begin position="83"/>
        <end position="105"/>
    </location>
</feature>
<dbReference type="SMART" id="SM00228">
    <property type="entry name" value="PDZ"/>
    <property type="match status" value="1"/>
</dbReference>
<dbReference type="PRINTS" id="PR00834">
    <property type="entry name" value="PROTEASES2C"/>
</dbReference>
<evidence type="ECO:0000256" key="3">
    <source>
        <dbReference type="ARBA" id="ARBA00022801"/>
    </source>
</evidence>
<proteinExistence type="inferred from homology"/>
<dbReference type="Proteomes" id="UP000531840">
    <property type="component" value="Unassembled WGS sequence"/>
</dbReference>
<evidence type="ECO:0000256" key="5">
    <source>
        <dbReference type="SAM" id="Phobius"/>
    </source>
</evidence>
<comment type="caution">
    <text evidence="7">The sequence shown here is derived from an EMBL/GenBank/DDBJ whole genome shotgun (WGS) entry which is preliminary data.</text>
</comment>
<dbReference type="EMBL" id="JACBYF010000017">
    <property type="protein sequence ID" value="NYS47916.1"/>
    <property type="molecule type" value="Genomic_DNA"/>
</dbReference>
<feature type="domain" description="PDZ" evidence="6">
    <location>
        <begin position="361"/>
        <end position="448"/>
    </location>
</feature>
<gene>
    <name evidence="7" type="ORF">HZY85_07005</name>
</gene>
<dbReference type="SUPFAM" id="SSF50156">
    <property type="entry name" value="PDZ domain-like"/>
    <property type="match status" value="1"/>
</dbReference>
<keyword evidence="5" id="KW-0812">Transmembrane</keyword>
<evidence type="ECO:0000256" key="1">
    <source>
        <dbReference type="ARBA" id="ARBA00010541"/>
    </source>
</evidence>
<organism evidence="7 8">
    <name type="scientific">Gemelliphila palaticanis</name>
    <dbReference type="NCBI Taxonomy" id="81950"/>
    <lineage>
        <taxon>Bacteria</taxon>
        <taxon>Bacillati</taxon>
        <taxon>Bacillota</taxon>
        <taxon>Bacilli</taxon>
        <taxon>Bacillales</taxon>
        <taxon>Gemellaceae</taxon>
        <taxon>Gemelliphila</taxon>
    </lineage>
</organism>
<keyword evidence="5" id="KW-1133">Transmembrane helix</keyword>
<accession>A0ABX2SZV9</accession>
<dbReference type="SUPFAM" id="SSF50494">
    <property type="entry name" value="Trypsin-like serine proteases"/>
    <property type="match status" value="1"/>
</dbReference>
<dbReference type="InterPro" id="IPR043504">
    <property type="entry name" value="Peptidase_S1_PA_chymotrypsin"/>
</dbReference>
<dbReference type="InterPro" id="IPR051201">
    <property type="entry name" value="Chloro_Bact_Ser_Proteases"/>
</dbReference>
<dbReference type="Gene3D" id="2.40.10.10">
    <property type="entry name" value="Trypsin-like serine proteases"/>
    <property type="match status" value="2"/>
</dbReference>
<protein>
    <submittedName>
        <fullName evidence="7">Serine protease</fullName>
    </submittedName>
</protein>
<dbReference type="InterPro" id="IPR001478">
    <property type="entry name" value="PDZ"/>
</dbReference>
<dbReference type="Pfam" id="PF13180">
    <property type="entry name" value="PDZ_2"/>
    <property type="match status" value="1"/>
</dbReference>
<evidence type="ECO:0000259" key="6">
    <source>
        <dbReference type="SMART" id="SM00228"/>
    </source>
</evidence>
<keyword evidence="8" id="KW-1185">Reference proteome</keyword>
<dbReference type="PANTHER" id="PTHR43343">
    <property type="entry name" value="PEPTIDASE S12"/>
    <property type="match status" value="1"/>
</dbReference>
<evidence type="ECO:0000256" key="4">
    <source>
        <dbReference type="ARBA" id="ARBA00022825"/>
    </source>
</evidence>
<keyword evidence="2 7" id="KW-0645">Protease</keyword>
<sequence>MTNKEKHLEEFNENINEDKIIKDNYDLNNEPIETNTEEYQEVTNNFQGNIDDIKNSEYIYEKGINNDTAHYYYPNKNKDYLKIFLAALTAFSLGGLSVFAIQGYYESNKIVSGSRVTLTKEDKESQETTINAVSKAKDAVVSVVNYQSNSTNNTFSIFNNKNNSGLKVASNGSGVIYKKEGNFAYIITNEHVITNAEKLNVVLSDGTVVDAELIGHDIWTDLAVLKINSEKVNVVMDFANSDDVAVGQTALAIGSPLGLSLSNSVTKGIVSAIERQIPIDIDKDGVYDWYQTVMQTDAAINPGNSGGALINSSGELIGINELKITNASQSTTAEGIGFVIPANEVKIIVDQLEKTGKVTRPALGVQLVSVSSLNTDLLKETLNYNGNKGVVIKSVEFASAAEKAGLKDYDIITKLNDSDIDGVADLRKYLFEKTKIGDEIKLTYYREGKEYTTNLTLGKLSN</sequence>
<evidence type="ECO:0000313" key="8">
    <source>
        <dbReference type="Proteomes" id="UP000531840"/>
    </source>
</evidence>
<dbReference type="InterPro" id="IPR036034">
    <property type="entry name" value="PDZ_sf"/>
</dbReference>
<dbReference type="GO" id="GO:0008233">
    <property type="term" value="F:peptidase activity"/>
    <property type="evidence" value="ECO:0007669"/>
    <property type="project" value="UniProtKB-KW"/>
</dbReference>